<proteinExistence type="predicted"/>
<reference evidence="2 3" key="1">
    <citation type="journal article" date="2021" name="Nat. Plants">
        <title>The Taxus genome provides insights into paclitaxel biosynthesis.</title>
        <authorList>
            <person name="Xiong X."/>
            <person name="Gou J."/>
            <person name="Liao Q."/>
            <person name="Li Y."/>
            <person name="Zhou Q."/>
            <person name="Bi G."/>
            <person name="Li C."/>
            <person name="Du R."/>
            <person name="Wang X."/>
            <person name="Sun T."/>
            <person name="Guo L."/>
            <person name="Liang H."/>
            <person name="Lu P."/>
            <person name="Wu Y."/>
            <person name="Zhang Z."/>
            <person name="Ro D.K."/>
            <person name="Shang Y."/>
            <person name="Huang S."/>
            <person name="Yan J."/>
        </authorList>
    </citation>
    <scope>NUCLEOTIDE SEQUENCE [LARGE SCALE GENOMIC DNA]</scope>
    <source>
        <strain evidence="2">Ta-2019</strain>
    </source>
</reference>
<gene>
    <name evidence="2" type="ORF">KI387_004345</name>
</gene>
<name>A0AA38GLK4_TAXCH</name>
<evidence type="ECO:0000313" key="3">
    <source>
        <dbReference type="Proteomes" id="UP000824469"/>
    </source>
</evidence>
<evidence type="ECO:0000256" key="1">
    <source>
        <dbReference type="SAM" id="MobiDB-lite"/>
    </source>
</evidence>
<evidence type="ECO:0000313" key="2">
    <source>
        <dbReference type="EMBL" id="KAH9324167.1"/>
    </source>
</evidence>
<dbReference type="EMBL" id="JAHRHJ020000002">
    <property type="protein sequence ID" value="KAH9324167.1"/>
    <property type="molecule type" value="Genomic_DNA"/>
</dbReference>
<comment type="caution">
    <text evidence="2">The sequence shown here is derived from an EMBL/GenBank/DDBJ whole genome shotgun (WGS) entry which is preliminary data.</text>
</comment>
<accession>A0AA38GLK4</accession>
<dbReference type="Proteomes" id="UP000824469">
    <property type="component" value="Unassembled WGS sequence"/>
</dbReference>
<organism evidence="2 3">
    <name type="scientific">Taxus chinensis</name>
    <name type="common">Chinese yew</name>
    <name type="synonym">Taxus wallichiana var. chinensis</name>
    <dbReference type="NCBI Taxonomy" id="29808"/>
    <lineage>
        <taxon>Eukaryota</taxon>
        <taxon>Viridiplantae</taxon>
        <taxon>Streptophyta</taxon>
        <taxon>Embryophyta</taxon>
        <taxon>Tracheophyta</taxon>
        <taxon>Spermatophyta</taxon>
        <taxon>Pinopsida</taxon>
        <taxon>Pinidae</taxon>
        <taxon>Conifers II</taxon>
        <taxon>Cupressales</taxon>
        <taxon>Taxaceae</taxon>
        <taxon>Taxus</taxon>
    </lineage>
</organism>
<protein>
    <submittedName>
        <fullName evidence="2">Uncharacterized protein</fullName>
    </submittedName>
</protein>
<sequence>MGDLPGSSWWRTNATLEGYGVSKSCAWGNMKGPCYEPKDVSESRFSRGGSGTPVLSDSGLGETFKVATSLEAEFMWETAMRRDGVRLGFGGRNGGETGVSKSRHADVSGHGIGARSEDGSSRGKKSTSPACDAVYQDGELAVLLAGILGVVDLGDRGQQVGVSRGSHPGRTQRRTSPVGACVAVAFGEWSSGAVVWAAVKGVGKVHLCIVADAVGEWVVDEMEKGVVWDYWSSLILLGERKK</sequence>
<keyword evidence="3" id="KW-1185">Reference proteome</keyword>
<feature type="region of interest" description="Disordered" evidence="1">
    <location>
        <begin position="38"/>
        <end position="58"/>
    </location>
</feature>
<dbReference type="AlphaFoldDB" id="A0AA38GLK4"/>
<feature type="region of interest" description="Disordered" evidence="1">
    <location>
        <begin position="91"/>
        <end position="128"/>
    </location>
</feature>